<dbReference type="PANTHER" id="PTHR33048:SF47">
    <property type="entry name" value="INTEGRAL MEMBRANE PROTEIN-RELATED"/>
    <property type="match status" value="1"/>
</dbReference>
<sequence>MADTSTVAYCGQQLIGVSIAIASIQIIVVGARFYTRHMQRVANGIDDYLMIPALIAGLAQAALYIYLAKRGGVGHHLEYVARTPSKLVILQKGLYANQILDFPFTIAPAKISILLFYVRIFPVRKFRIFAYILGAVVLGHGIGVLLAAIFQCSPIAYAWDKTIVGGSCFNQQAFFRFVSPPNIITDVLILVMPLPYVWRLHTHIGQKVALTGVFLLGSLGTVASILRMTIFFQESAFADPTWTSVKLGIWTILESGIIIIAACLPSVWPLISKILRRQHTTDSTSKQLPRPRYGNTPHHVKVGSGFSQLGDSTEGGKWPLSLKVSQAVDSDRNTDEISLVRVSRGRETS</sequence>
<evidence type="ECO:0000259" key="7">
    <source>
        <dbReference type="Pfam" id="PF20684"/>
    </source>
</evidence>
<accession>A0A0A2K9E5</accession>
<dbReference type="GeneID" id="27674603"/>
<dbReference type="STRING" id="27334.A0A0A2K9E5"/>
<dbReference type="InterPro" id="IPR052337">
    <property type="entry name" value="SAT4-like"/>
</dbReference>
<feature type="transmembrane region" description="Helical" evidence="6">
    <location>
        <begin position="102"/>
        <end position="121"/>
    </location>
</feature>
<evidence type="ECO:0000256" key="1">
    <source>
        <dbReference type="ARBA" id="ARBA00004141"/>
    </source>
</evidence>
<feature type="transmembrane region" description="Helical" evidence="6">
    <location>
        <begin position="14"/>
        <end position="35"/>
    </location>
</feature>
<dbReference type="Pfam" id="PF20684">
    <property type="entry name" value="Fung_rhodopsin"/>
    <property type="match status" value="1"/>
</dbReference>
<feature type="transmembrane region" description="Helical" evidence="6">
    <location>
        <begin position="47"/>
        <end position="67"/>
    </location>
</feature>
<dbReference type="GO" id="GO:0016020">
    <property type="term" value="C:membrane"/>
    <property type="evidence" value="ECO:0007669"/>
    <property type="project" value="UniProtKB-SubCell"/>
</dbReference>
<keyword evidence="3 6" id="KW-1133">Transmembrane helix</keyword>
<dbReference type="VEuPathDB" id="FungiDB:PEXP_105520"/>
<evidence type="ECO:0000313" key="8">
    <source>
        <dbReference type="EMBL" id="KGO62266.1"/>
    </source>
</evidence>
<evidence type="ECO:0000256" key="4">
    <source>
        <dbReference type="ARBA" id="ARBA00023136"/>
    </source>
</evidence>
<dbReference type="EMBL" id="JQFZ01000022">
    <property type="protein sequence ID" value="KGO62266.1"/>
    <property type="molecule type" value="Genomic_DNA"/>
</dbReference>
<feature type="transmembrane region" description="Helical" evidence="6">
    <location>
        <begin position="183"/>
        <end position="201"/>
    </location>
</feature>
<feature type="transmembrane region" description="Helical" evidence="6">
    <location>
        <begin position="128"/>
        <end position="150"/>
    </location>
</feature>
<dbReference type="OrthoDB" id="5417844at2759"/>
<evidence type="ECO:0000256" key="5">
    <source>
        <dbReference type="ARBA" id="ARBA00038359"/>
    </source>
</evidence>
<name>A0A0A2K9E5_PENEN</name>
<keyword evidence="4 6" id="KW-0472">Membrane</keyword>
<protein>
    <recommendedName>
        <fullName evidence="7">Rhodopsin domain-containing protein</fullName>
    </recommendedName>
</protein>
<feature type="domain" description="Rhodopsin" evidence="7">
    <location>
        <begin position="31"/>
        <end position="273"/>
    </location>
</feature>
<keyword evidence="9" id="KW-1185">Reference proteome</keyword>
<dbReference type="PhylomeDB" id="A0A0A2K9E5"/>
<dbReference type="HOGENOM" id="CLU_028200_0_1_1"/>
<comment type="subcellular location">
    <subcellularLocation>
        <location evidence="1">Membrane</location>
        <topology evidence="1">Multi-pass membrane protein</topology>
    </subcellularLocation>
</comment>
<evidence type="ECO:0000256" key="3">
    <source>
        <dbReference type="ARBA" id="ARBA00022989"/>
    </source>
</evidence>
<dbReference type="AlphaFoldDB" id="A0A0A2K9E5"/>
<keyword evidence="2 6" id="KW-0812">Transmembrane</keyword>
<comment type="similarity">
    <text evidence="5">Belongs to the SAT4 family.</text>
</comment>
<feature type="transmembrane region" description="Helical" evidence="6">
    <location>
        <begin position="247"/>
        <end position="271"/>
    </location>
</feature>
<feature type="transmembrane region" description="Helical" evidence="6">
    <location>
        <begin position="208"/>
        <end position="227"/>
    </location>
</feature>
<comment type="caution">
    <text evidence="8">The sequence shown here is derived from an EMBL/GenBank/DDBJ whole genome shotgun (WGS) entry which is preliminary data.</text>
</comment>
<organism evidence="8 9">
    <name type="scientific">Penicillium expansum</name>
    <name type="common">Blue mold rot fungus</name>
    <dbReference type="NCBI Taxonomy" id="27334"/>
    <lineage>
        <taxon>Eukaryota</taxon>
        <taxon>Fungi</taxon>
        <taxon>Dikarya</taxon>
        <taxon>Ascomycota</taxon>
        <taxon>Pezizomycotina</taxon>
        <taxon>Eurotiomycetes</taxon>
        <taxon>Eurotiomycetidae</taxon>
        <taxon>Eurotiales</taxon>
        <taxon>Aspergillaceae</taxon>
        <taxon>Penicillium</taxon>
    </lineage>
</organism>
<gene>
    <name evidence="8" type="ORF">PEX2_019090</name>
</gene>
<proteinExistence type="inferred from homology"/>
<evidence type="ECO:0000313" key="9">
    <source>
        <dbReference type="Proteomes" id="UP000030143"/>
    </source>
</evidence>
<dbReference type="RefSeq" id="XP_016602876.1">
    <property type="nucleotide sequence ID" value="XM_016739184.1"/>
</dbReference>
<dbReference type="Proteomes" id="UP000030143">
    <property type="component" value="Unassembled WGS sequence"/>
</dbReference>
<dbReference type="PANTHER" id="PTHR33048">
    <property type="entry name" value="PTH11-LIKE INTEGRAL MEMBRANE PROTEIN (AFU_ORTHOLOGUE AFUA_5G11245)"/>
    <property type="match status" value="1"/>
</dbReference>
<reference evidence="8 9" key="1">
    <citation type="journal article" date="2015" name="Mol. Plant Microbe Interact.">
        <title>Genome, transcriptome, and functional analyses of Penicillium expansum provide new insights into secondary metabolism and pathogenicity.</title>
        <authorList>
            <person name="Ballester A.R."/>
            <person name="Marcet-Houben M."/>
            <person name="Levin E."/>
            <person name="Sela N."/>
            <person name="Selma-Lazaro C."/>
            <person name="Carmona L."/>
            <person name="Wisniewski M."/>
            <person name="Droby S."/>
            <person name="Gonzalez-Candelas L."/>
            <person name="Gabaldon T."/>
        </authorList>
    </citation>
    <scope>NUCLEOTIDE SEQUENCE [LARGE SCALE GENOMIC DNA]</scope>
    <source>
        <strain evidence="8 9">MD-8</strain>
    </source>
</reference>
<dbReference type="InterPro" id="IPR049326">
    <property type="entry name" value="Rhodopsin_dom_fungi"/>
</dbReference>
<evidence type="ECO:0000256" key="2">
    <source>
        <dbReference type="ARBA" id="ARBA00022692"/>
    </source>
</evidence>
<evidence type="ECO:0000256" key="6">
    <source>
        <dbReference type="SAM" id="Phobius"/>
    </source>
</evidence>